<dbReference type="GO" id="GO:0042626">
    <property type="term" value="F:ATPase-coupled transmembrane transporter activity"/>
    <property type="evidence" value="ECO:0007669"/>
    <property type="project" value="TreeGrafter"/>
</dbReference>
<dbReference type="Pfam" id="PF00005">
    <property type="entry name" value="ABC_tran"/>
    <property type="match status" value="1"/>
</dbReference>
<keyword evidence="3" id="KW-0547">Nucleotide-binding</keyword>
<dbReference type="SMART" id="SM00382">
    <property type="entry name" value="AAA"/>
    <property type="match status" value="1"/>
</dbReference>
<comment type="similarity">
    <text evidence="1">Belongs to the ABC transporter superfamily.</text>
</comment>
<evidence type="ECO:0000256" key="1">
    <source>
        <dbReference type="ARBA" id="ARBA00005417"/>
    </source>
</evidence>
<feature type="domain" description="ABC transporter" evidence="5">
    <location>
        <begin position="1"/>
        <end position="205"/>
    </location>
</feature>
<dbReference type="InterPro" id="IPR050095">
    <property type="entry name" value="ECF_ABC_transporter_ATP-bd"/>
</dbReference>
<proteinExistence type="inferred from homology"/>
<dbReference type="PANTHER" id="PTHR43553:SF24">
    <property type="entry name" value="ENERGY-COUPLING FACTOR TRANSPORTER ATP-BINDING PROTEIN ECFA1"/>
    <property type="match status" value="1"/>
</dbReference>
<evidence type="ECO:0000256" key="3">
    <source>
        <dbReference type="ARBA" id="ARBA00022741"/>
    </source>
</evidence>
<dbReference type="GO" id="GO:0005524">
    <property type="term" value="F:ATP binding"/>
    <property type="evidence" value="ECO:0007669"/>
    <property type="project" value="UniProtKB-KW"/>
</dbReference>
<dbReference type="Gene3D" id="3.40.50.300">
    <property type="entry name" value="P-loop containing nucleotide triphosphate hydrolases"/>
    <property type="match status" value="1"/>
</dbReference>
<sequence>MVFDITFGYKKKDLIFDNFHFEIPDGEITVLCGHNGAGKTTLLKIISGILPSTLKNTGGWFVPASGGLIRHFSLAEHIKILGAETNELYQEAFELLGAKEFEKKRVSKLSAGQTVMASVLTAFASNRDFLLLDEPYASLDPVNAENLTNLLKKRKGTTIITSHDLFLTAETSSHIQFLKNGKISWINDKTDITVDELKEKYKEFA</sequence>
<evidence type="ECO:0000313" key="7">
    <source>
        <dbReference type="Proteomes" id="UP000593915"/>
    </source>
</evidence>
<evidence type="ECO:0000313" key="6">
    <source>
        <dbReference type="EMBL" id="QOW61176.1"/>
    </source>
</evidence>
<dbReference type="PANTHER" id="PTHR43553">
    <property type="entry name" value="HEAVY METAL TRANSPORTER"/>
    <property type="match status" value="1"/>
</dbReference>
<keyword evidence="2" id="KW-0813">Transport</keyword>
<dbReference type="RefSeq" id="WP_194076649.1">
    <property type="nucleotide sequence ID" value="NZ_CP061839.1"/>
</dbReference>
<dbReference type="InterPro" id="IPR003439">
    <property type="entry name" value="ABC_transporter-like_ATP-bd"/>
</dbReference>
<reference evidence="6 7" key="1">
    <citation type="submission" date="2020-09" db="EMBL/GenBank/DDBJ databases">
        <title>Characterization of Treponema spp. from bovine digital dermatitis in Korea.</title>
        <authorList>
            <person name="Espiritu H.M."/>
            <person name="Cho Y.I."/>
            <person name="Mamuad L."/>
        </authorList>
    </citation>
    <scope>NUCLEOTIDE SEQUENCE [LARGE SCALE GENOMIC DNA]</scope>
    <source>
        <strain evidence="6 7">KS1</strain>
    </source>
</reference>
<dbReference type="AlphaFoldDB" id="A0A7S7AX25"/>
<evidence type="ECO:0000256" key="2">
    <source>
        <dbReference type="ARBA" id="ARBA00022448"/>
    </source>
</evidence>
<dbReference type="GO" id="GO:0043190">
    <property type="term" value="C:ATP-binding cassette (ABC) transporter complex"/>
    <property type="evidence" value="ECO:0007669"/>
    <property type="project" value="TreeGrafter"/>
</dbReference>
<dbReference type="SUPFAM" id="SSF52540">
    <property type="entry name" value="P-loop containing nucleoside triphosphate hydrolases"/>
    <property type="match status" value="1"/>
</dbReference>
<organism evidence="6 7">
    <name type="scientific">Treponema pedis</name>
    <dbReference type="NCBI Taxonomy" id="409322"/>
    <lineage>
        <taxon>Bacteria</taxon>
        <taxon>Pseudomonadati</taxon>
        <taxon>Spirochaetota</taxon>
        <taxon>Spirochaetia</taxon>
        <taxon>Spirochaetales</taxon>
        <taxon>Treponemataceae</taxon>
        <taxon>Treponema</taxon>
    </lineage>
</organism>
<dbReference type="InterPro" id="IPR003593">
    <property type="entry name" value="AAA+_ATPase"/>
</dbReference>
<evidence type="ECO:0000259" key="5">
    <source>
        <dbReference type="PROSITE" id="PS50893"/>
    </source>
</evidence>
<protein>
    <submittedName>
        <fullName evidence="6">ATP-binding cassette domain-containing protein</fullName>
    </submittedName>
</protein>
<evidence type="ECO:0000256" key="4">
    <source>
        <dbReference type="ARBA" id="ARBA00022840"/>
    </source>
</evidence>
<dbReference type="PROSITE" id="PS50893">
    <property type="entry name" value="ABC_TRANSPORTER_2"/>
    <property type="match status" value="1"/>
</dbReference>
<gene>
    <name evidence="6" type="ORF">IFE08_01850</name>
</gene>
<dbReference type="EMBL" id="CP061839">
    <property type="protein sequence ID" value="QOW61176.1"/>
    <property type="molecule type" value="Genomic_DNA"/>
</dbReference>
<dbReference type="InterPro" id="IPR027417">
    <property type="entry name" value="P-loop_NTPase"/>
</dbReference>
<dbReference type="GO" id="GO:0016887">
    <property type="term" value="F:ATP hydrolysis activity"/>
    <property type="evidence" value="ECO:0007669"/>
    <property type="project" value="InterPro"/>
</dbReference>
<name>A0A7S7AX25_9SPIR</name>
<dbReference type="Proteomes" id="UP000593915">
    <property type="component" value="Chromosome"/>
</dbReference>
<keyword evidence="4 6" id="KW-0067">ATP-binding</keyword>
<accession>A0A7S7AX25</accession>